<name>A0A4Y8AUX1_9FLAO</name>
<dbReference type="CDD" id="cd07493">
    <property type="entry name" value="Peptidases_S8_9"/>
    <property type="match status" value="1"/>
</dbReference>
<evidence type="ECO:0000256" key="7">
    <source>
        <dbReference type="SAM" id="SignalP"/>
    </source>
</evidence>
<feature type="active site" description="Charge relay system" evidence="6">
    <location>
        <position position="412"/>
    </location>
</feature>
<keyword evidence="4 6" id="KW-0378">Hydrolase</keyword>
<evidence type="ECO:0000259" key="9">
    <source>
        <dbReference type="Pfam" id="PF18962"/>
    </source>
</evidence>
<dbReference type="PRINTS" id="PR00723">
    <property type="entry name" value="SUBTILISIN"/>
</dbReference>
<evidence type="ECO:0000256" key="1">
    <source>
        <dbReference type="ARBA" id="ARBA00011073"/>
    </source>
</evidence>
<dbReference type="Gene3D" id="3.40.50.200">
    <property type="entry name" value="Peptidase S8/S53 domain"/>
    <property type="match status" value="1"/>
</dbReference>
<dbReference type="InterPro" id="IPR036852">
    <property type="entry name" value="Peptidase_S8/S53_dom_sf"/>
</dbReference>
<dbReference type="InterPro" id="IPR028974">
    <property type="entry name" value="TSP_type-3_rpt"/>
</dbReference>
<dbReference type="Pfam" id="PF00082">
    <property type="entry name" value="Peptidase_S8"/>
    <property type="match status" value="1"/>
</dbReference>
<dbReference type="SUPFAM" id="SSF52743">
    <property type="entry name" value="Subtilisin-like"/>
    <property type="match status" value="1"/>
</dbReference>
<dbReference type="AlphaFoldDB" id="A0A4Y8AUX1"/>
<reference evidence="10 11" key="1">
    <citation type="journal article" date="2011" name="J. Microbiol.">
        <title>Gramella jeungdoensis sp. nov., isolated from a solar saltern in Korea.</title>
        <authorList>
            <person name="Joung Y."/>
            <person name="Kim H."/>
            <person name="Jang T."/>
            <person name="Ahn T.S."/>
            <person name="Joh K."/>
        </authorList>
    </citation>
    <scope>NUCLEOTIDE SEQUENCE [LARGE SCALE GENOMIC DNA]</scope>
    <source>
        <strain evidence="10 11">KCTC 23123</strain>
    </source>
</reference>
<evidence type="ECO:0000256" key="2">
    <source>
        <dbReference type="ARBA" id="ARBA00022670"/>
    </source>
</evidence>
<evidence type="ECO:0000256" key="6">
    <source>
        <dbReference type="PROSITE-ProRule" id="PRU01240"/>
    </source>
</evidence>
<evidence type="ECO:0000256" key="3">
    <source>
        <dbReference type="ARBA" id="ARBA00022729"/>
    </source>
</evidence>
<dbReference type="GO" id="GO:0006508">
    <property type="term" value="P:proteolysis"/>
    <property type="evidence" value="ECO:0007669"/>
    <property type="project" value="UniProtKB-KW"/>
</dbReference>
<dbReference type="Pfam" id="PF18962">
    <property type="entry name" value="Por_Secre_tail"/>
    <property type="match status" value="1"/>
</dbReference>
<dbReference type="EMBL" id="SNQI01000001">
    <property type="protein sequence ID" value="TEW76317.1"/>
    <property type="molecule type" value="Genomic_DNA"/>
</dbReference>
<accession>A0A4Y8AUX1</accession>
<dbReference type="RefSeq" id="WP_134246332.1">
    <property type="nucleotide sequence ID" value="NZ_SNQI01000001.1"/>
</dbReference>
<comment type="caution">
    <text evidence="10">The sequence shown here is derived from an EMBL/GenBank/DDBJ whole genome shotgun (WGS) entry which is preliminary data.</text>
</comment>
<evidence type="ECO:0000313" key="11">
    <source>
        <dbReference type="Proteomes" id="UP000298517"/>
    </source>
</evidence>
<evidence type="ECO:0000259" key="8">
    <source>
        <dbReference type="Pfam" id="PF00082"/>
    </source>
</evidence>
<dbReference type="InterPro" id="IPR000209">
    <property type="entry name" value="Peptidase_S8/S53_dom"/>
</dbReference>
<organism evidence="10 11">
    <name type="scientific">Gramella jeungdoensis</name>
    <dbReference type="NCBI Taxonomy" id="708091"/>
    <lineage>
        <taxon>Bacteria</taxon>
        <taxon>Pseudomonadati</taxon>
        <taxon>Bacteroidota</taxon>
        <taxon>Flavobacteriia</taxon>
        <taxon>Flavobacteriales</taxon>
        <taxon>Flavobacteriaceae</taxon>
        <taxon>Christiangramia</taxon>
    </lineage>
</organism>
<keyword evidence="5 6" id="KW-0720">Serine protease</keyword>
<dbReference type="SUPFAM" id="SSF103647">
    <property type="entry name" value="TSP type-3 repeat"/>
    <property type="match status" value="1"/>
</dbReference>
<sequence>MKNTIFILLFLFPISSAFSQVEDAWVYLKDKPNEASFYAAPLTMLSQRSLNRRARYNIAIDFKDVPIESSYISAIKNASGITILAKSKWLNALHIQGTKSNIDALLNLELATFLIVDSIEYANRRLNASKPIISSKRLPRTKKKQLETTTGFTYGNAENQLLMLGGTTLHQNDFTGFGMQIAILDAGFPNVNTILAFKRIIDNGQILGGYDFVDRSTNIYGGDSHGTSVLSTIAGYLQDGVDGATRSFVGTAPDASFYLFRTENAPVEVKLEESLWVEAAEKADSLGVDVINTSLGYSVFFDNPEHNYTYSDMDGKTTFISRGAEIAFSRGMILVNAAGNEGNDTAWPNINAPADAPSVLTVGAVNASGNIASFSSFGPTSDDRIKPDVCAQGQATSLINTSGRVVTANGTSFSSPVLAGVVACLWQAFPDKTNAEITQLIKESAHLFPSFTNQEGYGIPNFKSIFETNYVDDNDIDGDGIENLVDSCPNSPKGTVVDETGCFYMPSNNFIIEVINETCIDKNNGKINISATIPYIYTANINGANYSFTDENALALTNLAVGPYEICISIENQNFNQCFNVNIAKGESVSGKVKVSSKFALITLNKGTPPFKVYLNGIEKIRTMNMAFELPVKQGDLIEVKTNISCEGVFSKEINFEDLVSLYPNPISTNVNFNFPTEIMGLNVTIYSVLGGVIFERKILKSNPKVDISSLKKGLYFLQVKYNHEVKTFKILKN</sequence>
<keyword evidence="11" id="KW-1185">Reference proteome</keyword>
<feature type="active site" description="Charge relay system" evidence="6">
    <location>
        <position position="225"/>
    </location>
</feature>
<dbReference type="NCBIfam" id="TIGR04183">
    <property type="entry name" value="Por_Secre_tail"/>
    <property type="match status" value="1"/>
</dbReference>
<keyword evidence="2 6" id="KW-0645">Protease</keyword>
<dbReference type="OrthoDB" id="1407599at2"/>
<dbReference type="Proteomes" id="UP000298517">
    <property type="component" value="Unassembled WGS sequence"/>
</dbReference>
<dbReference type="PANTHER" id="PTHR43806:SF67">
    <property type="entry name" value="EGF-LIKE DOMAIN-CONTAINING PROTEIN"/>
    <property type="match status" value="1"/>
</dbReference>
<dbReference type="InterPro" id="IPR050131">
    <property type="entry name" value="Peptidase_S8_subtilisin-like"/>
</dbReference>
<proteinExistence type="inferred from homology"/>
<evidence type="ECO:0000256" key="4">
    <source>
        <dbReference type="ARBA" id="ARBA00022801"/>
    </source>
</evidence>
<feature type="signal peptide" evidence="7">
    <location>
        <begin position="1"/>
        <end position="19"/>
    </location>
</feature>
<gene>
    <name evidence="10" type="ORF">E2488_00240</name>
</gene>
<feature type="domain" description="Peptidase S8/S53" evidence="8">
    <location>
        <begin position="178"/>
        <end position="458"/>
    </location>
</feature>
<dbReference type="GO" id="GO:0004252">
    <property type="term" value="F:serine-type endopeptidase activity"/>
    <property type="evidence" value="ECO:0007669"/>
    <property type="project" value="UniProtKB-UniRule"/>
</dbReference>
<dbReference type="InterPro" id="IPR026444">
    <property type="entry name" value="Secre_tail"/>
</dbReference>
<comment type="similarity">
    <text evidence="1 6">Belongs to the peptidase S8 family.</text>
</comment>
<feature type="chain" id="PRO_5021352005" evidence="7">
    <location>
        <begin position="20"/>
        <end position="734"/>
    </location>
</feature>
<feature type="active site" description="Charge relay system" evidence="6">
    <location>
        <position position="185"/>
    </location>
</feature>
<evidence type="ECO:0000256" key="5">
    <source>
        <dbReference type="ARBA" id="ARBA00022825"/>
    </source>
</evidence>
<dbReference type="GO" id="GO:0005509">
    <property type="term" value="F:calcium ion binding"/>
    <property type="evidence" value="ECO:0007669"/>
    <property type="project" value="InterPro"/>
</dbReference>
<keyword evidence="3 7" id="KW-0732">Signal</keyword>
<protein>
    <submittedName>
        <fullName evidence="10">T9SS type A sorting domain-containing protein</fullName>
    </submittedName>
</protein>
<feature type="domain" description="Secretion system C-terminal sorting" evidence="9">
    <location>
        <begin position="662"/>
        <end position="730"/>
    </location>
</feature>
<dbReference type="PANTHER" id="PTHR43806">
    <property type="entry name" value="PEPTIDASE S8"/>
    <property type="match status" value="1"/>
</dbReference>
<evidence type="ECO:0000313" key="10">
    <source>
        <dbReference type="EMBL" id="TEW76317.1"/>
    </source>
</evidence>
<dbReference type="InterPro" id="IPR015500">
    <property type="entry name" value="Peptidase_S8_subtilisin-rel"/>
</dbReference>
<dbReference type="PROSITE" id="PS51892">
    <property type="entry name" value="SUBTILASE"/>
    <property type="match status" value="1"/>
</dbReference>